<dbReference type="AlphaFoldDB" id="A0A1G2L2W2"/>
<evidence type="ECO:0000256" key="2">
    <source>
        <dbReference type="SAM" id="MobiDB-lite"/>
    </source>
</evidence>
<name>A0A1G2L2W2_9BACT</name>
<evidence type="ECO:0000256" key="1">
    <source>
        <dbReference type="SAM" id="Coils"/>
    </source>
</evidence>
<gene>
    <name evidence="3" type="ORF">A2934_05055</name>
</gene>
<comment type="caution">
    <text evidence="3">The sequence shown here is derived from an EMBL/GenBank/DDBJ whole genome shotgun (WGS) entry which is preliminary data.</text>
</comment>
<dbReference type="Proteomes" id="UP000177982">
    <property type="component" value="Unassembled WGS sequence"/>
</dbReference>
<feature type="compositionally biased region" description="Basic and acidic residues" evidence="2">
    <location>
        <begin position="1"/>
        <end position="19"/>
    </location>
</feature>
<protein>
    <submittedName>
        <fullName evidence="3">Uncharacterized protein</fullName>
    </submittedName>
</protein>
<evidence type="ECO:0000313" key="4">
    <source>
        <dbReference type="Proteomes" id="UP000177982"/>
    </source>
</evidence>
<feature type="region of interest" description="Disordered" evidence="2">
    <location>
        <begin position="1"/>
        <end position="24"/>
    </location>
</feature>
<organism evidence="3 4">
    <name type="scientific">Candidatus Sungbacteria bacterium RIFCSPLOWO2_01_FULL_47_10</name>
    <dbReference type="NCBI Taxonomy" id="1802276"/>
    <lineage>
        <taxon>Bacteria</taxon>
        <taxon>Candidatus Sungiibacteriota</taxon>
    </lineage>
</organism>
<sequence length="351" mass="40642">METERERESGQAEVHKNSDELTLDGLQRASEELRQKVAEMETQKKKHIETQISEHDALIEEARKRQTLSDKANDTVEYFRAVNENGLLDEEGKAKLKELEKQVVSIESDLGHINNRIKSIYEQPEIGTRIVESAEMEKSARTAEEAYEKAVKELELETDKLEEVIINHAQQTEDIKHKIYENGAVVRETGAIVYNILNDARGVLRNKPAMKNELIYHGSESPRELIARLKQRRKELGLFQGREKAAIDLVLKHEKEFEAATAAQQQDDALNNTFAELVRASELTRRYRELMDKAKIVDTRFTNIKGTRMLVVNHLSYRLRENLLKEGGEQAERIHWKKEILNTIYRNSEKR</sequence>
<evidence type="ECO:0000313" key="3">
    <source>
        <dbReference type="EMBL" id="OHA05101.1"/>
    </source>
</evidence>
<keyword evidence="1" id="KW-0175">Coiled coil</keyword>
<feature type="coiled-coil region" evidence="1">
    <location>
        <begin position="96"/>
        <end position="171"/>
    </location>
</feature>
<reference evidence="3 4" key="1">
    <citation type="journal article" date="2016" name="Nat. Commun.">
        <title>Thousands of microbial genomes shed light on interconnected biogeochemical processes in an aquifer system.</title>
        <authorList>
            <person name="Anantharaman K."/>
            <person name="Brown C.T."/>
            <person name="Hug L.A."/>
            <person name="Sharon I."/>
            <person name="Castelle C.J."/>
            <person name="Probst A.J."/>
            <person name="Thomas B.C."/>
            <person name="Singh A."/>
            <person name="Wilkins M.J."/>
            <person name="Karaoz U."/>
            <person name="Brodie E.L."/>
            <person name="Williams K.H."/>
            <person name="Hubbard S.S."/>
            <person name="Banfield J.F."/>
        </authorList>
    </citation>
    <scope>NUCLEOTIDE SEQUENCE [LARGE SCALE GENOMIC DNA]</scope>
</reference>
<proteinExistence type="predicted"/>
<accession>A0A1G2L2W2</accession>
<dbReference type="EMBL" id="MHQO01000061">
    <property type="protein sequence ID" value="OHA05101.1"/>
    <property type="molecule type" value="Genomic_DNA"/>
</dbReference>